<evidence type="ECO:0000256" key="1">
    <source>
        <dbReference type="PROSITE-ProRule" id="PRU00339"/>
    </source>
</evidence>
<organism evidence="2 3">
    <name type="scientific">Setomelanomma holmii</name>
    <dbReference type="NCBI Taxonomy" id="210430"/>
    <lineage>
        <taxon>Eukaryota</taxon>
        <taxon>Fungi</taxon>
        <taxon>Dikarya</taxon>
        <taxon>Ascomycota</taxon>
        <taxon>Pezizomycotina</taxon>
        <taxon>Dothideomycetes</taxon>
        <taxon>Pleosporomycetidae</taxon>
        <taxon>Pleosporales</taxon>
        <taxon>Pleosporineae</taxon>
        <taxon>Phaeosphaeriaceae</taxon>
        <taxon>Setomelanomma</taxon>
    </lineage>
</organism>
<dbReference type="SUPFAM" id="SSF48452">
    <property type="entry name" value="TPR-like"/>
    <property type="match status" value="1"/>
</dbReference>
<dbReference type="Proteomes" id="UP000799777">
    <property type="component" value="Unassembled WGS sequence"/>
</dbReference>
<evidence type="ECO:0008006" key="4">
    <source>
        <dbReference type="Google" id="ProtNLM"/>
    </source>
</evidence>
<name>A0A9P4H539_9PLEO</name>
<dbReference type="InterPro" id="IPR019734">
    <property type="entry name" value="TPR_rpt"/>
</dbReference>
<dbReference type="PROSITE" id="PS50005">
    <property type="entry name" value="TPR"/>
    <property type="match status" value="1"/>
</dbReference>
<protein>
    <recommendedName>
        <fullName evidence="4">Tetratricopeptide repeat protein</fullName>
    </recommendedName>
</protein>
<comment type="caution">
    <text evidence="2">The sequence shown here is derived from an EMBL/GenBank/DDBJ whole genome shotgun (WGS) entry which is preliminary data.</text>
</comment>
<proteinExistence type="predicted"/>
<dbReference type="EMBL" id="ML978223">
    <property type="protein sequence ID" value="KAF2027702.1"/>
    <property type="molecule type" value="Genomic_DNA"/>
</dbReference>
<evidence type="ECO:0000313" key="2">
    <source>
        <dbReference type="EMBL" id="KAF2027702.1"/>
    </source>
</evidence>
<dbReference type="InterPro" id="IPR011990">
    <property type="entry name" value="TPR-like_helical_dom_sf"/>
</dbReference>
<accession>A0A9P4H539</accession>
<dbReference type="PANTHER" id="PTHR10039:SF15">
    <property type="entry name" value="NACHT DOMAIN-CONTAINING PROTEIN"/>
    <property type="match status" value="1"/>
</dbReference>
<sequence>MATIHIDTRKTREDLARFVDQGIARRLQLEGASDDLKEYIRTTIEEKADGMFLWANLMLDILKWQTTEIAMSDSLGTAPEGIDEMITAMLKVYSFMFKGREAEEFNTILAWLSRAPRPLTLHEIDAALRRLSPDASRVLSLEEKFRTTYASLIEVVRDDGLPTALLHARKTTTPKTTIPETTIITFTHAAIAEYFVKGLDKFSRRKTAIAVGVDRFEAEMLMLKTCFEVFVMPGEGAWSESSRVLQPYAKQSWSHHLQAADTRPIIVFHNFLNMEEATLQWPYGIPWAFYNERLLEALTRFTVIYNHSRSPALPAYIGSWLALCEKHPQQSLLPVAKVVAQIKALAEGDDTLDVLPDKLLLGKLVSVAHWANLEQNASWFRKFGICPCNSGHLDKAIKHFDRALELDNDFLEARGGLANAYRQHGYYTKVVDLELTNAKILRGRIAALPEGDSRKELCVSYEAVARTYERSQDTPMALKYFSMADETQLIQDWALSAYLQLLSEFRHETLWEDVSQLLEYLQRKEDMGGQNGLTVHIHKHSWPETKQLGFFVMVATAARETGRLPWLIDAYHTAIEAAVNESHMSILILKLSLSRIYIDYAEDFTQAEPLLEAIMEIASIKHQMPLHELEKIKKMLANEFCRICIRQLLASGNQSGEDTQARKIADLIGSGVEPSNLAAKIFFGEETLLYLALA</sequence>
<feature type="repeat" description="TPR" evidence="1">
    <location>
        <begin position="377"/>
        <end position="410"/>
    </location>
</feature>
<keyword evidence="1" id="KW-0802">TPR repeat</keyword>
<keyword evidence="3" id="KW-1185">Reference proteome</keyword>
<dbReference type="OrthoDB" id="448455at2759"/>
<reference evidence="2" key="1">
    <citation type="journal article" date="2020" name="Stud. Mycol.">
        <title>101 Dothideomycetes genomes: a test case for predicting lifestyles and emergence of pathogens.</title>
        <authorList>
            <person name="Haridas S."/>
            <person name="Albert R."/>
            <person name="Binder M."/>
            <person name="Bloem J."/>
            <person name="Labutti K."/>
            <person name="Salamov A."/>
            <person name="Andreopoulos B."/>
            <person name="Baker S."/>
            <person name="Barry K."/>
            <person name="Bills G."/>
            <person name="Bluhm B."/>
            <person name="Cannon C."/>
            <person name="Castanera R."/>
            <person name="Culley D."/>
            <person name="Daum C."/>
            <person name="Ezra D."/>
            <person name="Gonzalez J."/>
            <person name="Henrissat B."/>
            <person name="Kuo A."/>
            <person name="Liang C."/>
            <person name="Lipzen A."/>
            <person name="Lutzoni F."/>
            <person name="Magnuson J."/>
            <person name="Mondo S."/>
            <person name="Nolan M."/>
            <person name="Ohm R."/>
            <person name="Pangilinan J."/>
            <person name="Park H.-J."/>
            <person name="Ramirez L."/>
            <person name="Alfaro M."/>
            <person name="Sun H."/>
            <person name="Tritt A."/>
            <person name="Yoshinaga Y."/>
            <person name="Zwiers L.-H."/>
            <person name="Turgeon B."/>
            <person name="Goodwin S."/>
            <person name="Spatafora J."/>
            <person name="Crous P."/>
            <person name="Grigoriev I."/>
        </authorList>
    </citation>
    <scope>NUCLEOTIDE SEQUENCE</scope>
    <source>
        <strain evidence="2">CBS 110217</strain>
    </source>
</reference>
<dbReference type="Gene3D" id="1.25.40.10">
    <property type="entry name" value="Tetratricopeptide repeat domain"/>
    <property type="match status" value="1"/>
</dbReference>
<gene>
    <name evidence="2" type="ORF">EK21DRAFT_102397</name>
</gene>
<dbReference type="AlphaFoldDB" id="A0A9P4H539"/>
<dbReference type="PANTHER" id="PTHR10039">
    <property type="entry name" value="AMELOGENIN"/>
    <property type="match status" value="1"/>
</dbReference>
<evidence type="ECO:0000313" key="3">
    <source>
        <dbReference type="Proteomes" id="UP000799777"/>
    </source>
</evidence>